<evidence type="ECO:0000259" key="3">
    <source>
        <dbReference type="PROSITE" id="PS51781"/>
    </source>
</evidence>
<dbReference type="PROSITE" id="PS51781">
    <property type="entry name" value="SH3B"/>
    <property type="match status" value="1"/>
</dbReference>
<feature type="transmembrane region" description="Helical" evidence="2">
    <location>
        <begin position="6"/>
        <end position="28"/>
    </location>
</feature>
<dbReference type="Gene3D" id="2.30.30.40">
    <property type="entry name" value="SH3 Domains"/>
    <property type="match status" value="1"/>
</dbReference>
<dbReference type="Pfam" id="PF08308">
    <property type="entry name" value="PEGA"/>
    <property type="match status" value="1"/>
</dbReference>
<comment type="caution">
    <text evidence="4">The sequence shown here is derived from an EMBL/GenBank/DDBJ whole genome shotgun (WGS) entry which is preliminary data.</text>
</comment>
<dbReference type="SMART" id="SM00287">
    <property type="entry name" value="SH3b"/>
    <property type="match status" value="1"/>
</dbReference>
<protein>
    <recommendedName>
        <fullName evidence="3">SH3b domain-containing protein</fullName>
    </recommendedName>
</protein>
<gene>
    <name evidence="4" type="ORF">UT24_C0002G0053</name>
</gene>
<dbReference type="AlphaFoldDB" id="A0A0G0PUD2"/>
<reference evidence="4 5" key="1">
    <citation type="journal article" date="2015" name="Nature">
        <title>rRNA introns, odd ribosomes, and small enigmatic genomes across a large radiation of phyla.</title>
        <authorList>
            <person name="Brown C.T."/>
            <person name="Hug L.A."/>
            <person name="Thomas B.C."/>
            <person name="Sharon I."/>
            <person name="Castelle C.J."/>
            <person name="Singh A."/>
            <person name="Wilkins M.J."/>
            <person name="Williams K.H."/>
            <person name="Banfield J.F."/>
        </authorList>
    </citation>
    <scope>NUCLEOTIDE SEQUENCE [LARGE SCALE GENOMIC DNA]</scope>
</reference>
<evidence type="ECO:0000313" key="5">
    <source>
        <dbReference type="Proteomes" id="UP000033881"/>
    </source>
</evidence>
<keyword evidence="2" id="KW-1133">Transmembrane helix</keyword>
<dbReference type="EMBL" id="LBWB01000002">
    <property type="protein sequence ID" value="KKR01790.1"/>
    <property type="molecule type" value="Genomic_DNA"/>
</dbReference>
<feature type="region of interest" description="Disordered" evidence="1">
    <location>
        <begin position="278"/>
        <end position="309"/>
    </location>
</feature>
<dbReference type="InterPro" id="IPR003646">
    <property type="entry name" value="SH3-like_bac-type"/>
</dbReference>
<feature type="domain" description="SH3b" evidence="3">
    <location>
        <begin position="213"/>
        <end position="280"/>
    </location>
</feature>
<name>A0A0G0PUD2_9BACT</name>
<dbReference type="InterPro" id="IPR013229">
    <property type="entry name" value="PEGA"/>
</dbReference>
<evidence type="ECO:0000256" key="1">
    <source>
        <dbReference type="SAM" id="MobiDB-lite"/>
    </source>
</evidence>
<keyword evidence="2" id="KW-0472">Membrane</keyword>
<sequence length="309" mass="34088">MKKARLVGIIILGLVLLVGLIYFIIGYYKPKVAGVFIMTDPPANVFIDGEEVGRTPYEINRSPGEVVIKLIPDSFQAPLTPYETKVNLIAGVQTVIKREFGESQEASSGEIISFERIAKEETSLTVVTIPDSVQLEIDGRDKAFTPHKTSSILPGEHTLVLSAEGFLERIIEVKTHQGYKLTAIIKLAQAENKVQETPGITPTPIDENEAKKEMIEILSTPTGFLRVRKEPSTLGEEVGQVKPGEKYPLLETDEKTGWFKIEYEEDGEGWISNQYAKKVEGSSKATPTPTRRVSPTPTPKITTKPTPTP</sequence>
<keyword evidence="2" id="KW-0812">Transmembrane</keyword>
<dbReference type="STRING" id="1618574.UT24_C0002G0053"/>
<accession>A0A0G0PUD2</accession>
<evidence type="ECO:0000313" key="4">
    <source>
        <dbReference type="EMBL" id="KKR01790.1"/>
    </source>
</evidence>
<dbReference type="Pfam" id="PF08239">
    <property type="entry name" value="SH3_3"/>
    <property type="match status" value="1"/>
</dbReference>
<evidence type="ECO:0000256" key="2">
    <source>
        <dbReference type="SAM" id="Phobius"/>
    </source>
</evidence>
<dbReference type="Proteomes" id="UP000033881">
    <property type="component" value="Unassembled WGS sequence"/>
</dbReference>
<feature type="compositionally biased region" description="Low complexity" evidence="1">
    <location>
        <begin position="286"/>
        <end position="309"/>
    </location>
</feature>
<proteinExistence type="predicted"/>
<organism evidence="4 5">
    <name type="scientific">Candidatus Woesebacteria bacterium GW2011_GWB1_39_12</name>
    <dbReference type="NCBI Taxonomy" id="1618574"/>
    <lineage>
        <taxon>Bacteria</taxon>
        <taxon>Candidatus Woeseibacteriota</taxon>
    </lineage>
</organism>